<evidence type="ECO:0000313" key="4">
    <source>
        <dbReference type="Proteomes" id="UP000249723"/>
    </source>
</evidence>
<feature type="region of interest" description="Disordered" evidence="1">
    <location>
        <begin position="261"/>
        <end position="288"/>
    </location>
</feature>
<feature type="region of interest" description="Disordered" evidence="1">
    <location>
        <begin position="102"/>
        <end position="150"/>
    </location>
</feature>
<feature type="signal peptide" evidence="2">
    <location>
        <begin position="1"/>
        <end position="18"/>
    </location>
</feature>
<dbReference type="EMBL" id="FMWP01000061">
    <property type="protein sequence ID" value="SCZ95275.1"/>
    <property type="molecule type" value="Genomic_DNA"/>
</dbReference>
<proteinExistence type="predicted"/>
<dbReference type="OrthoDB" id="10617240at2759"/>
<gene>
    <name evidence="3" type="ORF">BZ3500_MVSOF-1268-A1-R1_CHR11-2G03399</name>
</gene>
<evidence type="ECO:0000256" key="2">
    <source>
        <dbReference type="SAM" id="SignalP"/>
    </source>
</evidence>
<sequence length="288" mass="29034">MKISVLAFPLLAATAARAAPLPAPTFGGADMWDPTFWMNKWGHMLGGGAGLYVVADWFIGLVELVGLVDIVGGILKWIKYAHNTLRSESLRLSLLKKFRSAFTPTGSTSTSTDDSTSSSGSIPSSTSESSSSNTDGSTGTSTSTGSGGGSGLAALEKMASQVIVLVALNLHTRLTRAVPHPSAYMAGSKGSGVDSTANTAGESTGTTSGASNSARSITALDTTPPTGGSSVTTDSKAVVSGSTPATEAQLASKANTLAKDRVSSQAKAQKAALNQTTTPTVVTKGTTA</sequence>
<feature type="compositionally biased region" description="Low complexity" evidence="1">
    <location>
        <begin position="276"/>
        <end position="288"/>
    </location>
</feature>
<feature type="chain" id="PRO_5030060427" evidence="2">
    <location>
        <begin position="19"/>
        <end position="288"/>
    </location>
</feature>
<accession>A0A2X0N7P7</accession>
<keyword evidence="4" id="KW-1185">Reference proteome</keyword>
<reference evidence="4" key="1">
    <citation type="submission" date="2016-10" db="EMBL/GenBank/DDBJ databases">
        <authorList>
            <person name="Jeantristanb JTB J.-T."/>
            <person name="Ricardo R."/>
        </authorList>
    </citation>
    <scope>NUCLEOTIDE SEQUENCE [LARGE SCALE GENOMIC DNA]</scope>
</reference>
<dbReference type="Proteomes" id="UP000249723">
    <property type="component" value="Unassembled WGS sequence"/>
</dbReference>
<feature type="compositionally biased region" description="Low complexity" evidence="1">
    <location>
        <begin position="221"/>
        <end position="234"/>
    </location>
</feature>
<feature type="compositionally biased region" description="Low complexity" evidence="1">
    <location>
        <begin position="195"/>
        <end position="214"/>
    </location>
</feature>
<organism evidence="3 4">
    <name type="scientific">Microbotryum saponariae</name>
    <dbReference type="NCBI Taxonomy" id="289078"/>
    <lineage>
        <taxon>Eukaryota</taxon>
        <taxon>Fungi</taxon>
        <taxon>Dikarya</taxon>
        <taxon>Basidiomycota</taxon>
        <taxon>Pucciniomycotina</taxon>
        <taxon>Microbotryomycetes</taxon>
        <taxon>Microbotryales</taxon>
        <taxon>Microbotryaceae</taxon>
        <taxon>Microbotryum</taxon>
    </lineage>
</organism>
<protein>
    <submittedName>
        <fullName evidence="3">BZ3500_MvSof-1268-A1-R1_Chr11-2g03399 protein</fullName>
    </submittedName>
</protein>
<feature type="compositionally biased region" description="Low complexity" evidence="1">
    <location>
        <begin position="103"/>
        <end position="144"/>
    </location>
</feature>
<evidence type="ECO:0000313" key="3">
    <source>
        <dbReference type="EMBL" id="SCZ95275.1"/>
    </source>
</evidence>
<feature type="compositionally biased region" description="Polar residues" evidence="1">
    <location>
        <begin position="263"/>
        <end position="275"/>
    </location>
</feature>
<keyword evidence="2" id="KW-0732">Signal</keyword>
<name>A0A2X0N7P7_9BASI</name>
<evidence type="ECO:0000256" key="1">
    <source>
        <dbReference type="SAM" id="MobiDB-lite"/>
    </source>
</evidence>
<dbReference type="AlphaFoldDB" id="A0A2X0N7P7"/>
<feature type="region of interest" description="Disordered" evidence="1">
    <location>
        <begin position="182"/>
        <end position="245"/>
    </location>
</feature>